<organism evidence="1 2">
    <name type="scientific">Meloidogyne enterolobii</name>
    <name type="common">Root-knot nematode worm</name>
    <name type="synonym">Meloidogyne mayaguensis</name>
    <dbReference type="NCBI Taxonomy" id="390850"/>
    <lineage>
        <taxon>Eukaryota</taxon>
        <taxon>Metazoa</taxon>
        <taxon>Ecdysozoa</taxon>
        <taxon>Nematoda</taxon>
        <taxon>Chromadorea</taxon>
        <taxon>Rhabditida</taxon>
        <taxon>Tylenchina</taxon>
        <taxon>Tylenchomorpha</taxon>
        <taxon>Tylenchoidea</taxon>
        <taxon>Meloidogynidae</taxon>
        <taxon>Meloidogyninae</taxon>
        <taxon>Meloidogyne</taxon>
    </lineage>
</organism>
<dbReference type="Proteomes" id="UP001497535">
    <property type="component" value="Unassembled WGS sequence"/>
</dbReference>
<name>A0ACB1ACP3_MELEN</name>
<sequence>MFKIGGIQPVDENDAQRKENLEARNAAKGQRRAALIERKPNVRQLTHKTSSKPVFTTVHYNFILRRKALRFTADEVDDLEKFATSHVRFGGSDVMIPLEVAEDIDNYMRHLEVIYAVPEDFLRNIKSPIHGRMRQILADWLYHVQSRFTLLFETLSLAINLMDRSLLAMNGSITKANLQLIGVQILRIL</sequence>
<evidence type="ECO:0000313" key="2">
    <source>
        <dbReference type="Proteomes" id="UP001497535"/>
    </source>
</evidence>
<evidence type="ECO:0000313" key="1">
    <source>
        <dbReference type="EMBL" id="CAK5088327.1"/>
    </source>
</evidence>
<protein>
    <submittedName>
        <fullName evidence="1">Uncharacterized protein</fullName>
    </submittedName>
</protein>
<keyword evidence="2" id="KW-1185">Reference proteome</keyword>
<comment type="caution">
    <text evidence="1">The sequence shown here is derived from an EMBL/GenBank/DDBJ whole genome shotgun (WGS) entry which is preliminary data.</text>
</comment>
<gene>
    <name evidence="1" type="ORF">MENTE1834_LOCUS35972</name>
</gene>
<reference evidence="1" key="1">
    <citation type="submission" date="2023-11" db="EMBL/GenBank/DDBJ databases">
        <authorList>
            <person name="Poullet M."/>
        </authorList>
    </citation>
    <scope>NUCLEOTIDE SEQUENCE</scope>
    <source>
        <strain evidence="1">E1834</strain>
    </source>
</reference>
<proteinExistence type="predicted"/>
<accession>A0ACB1ACP3</accession>
<dbReference type="EMBL" id="CAVMJV010000070">
    <property type="protein sequence ID" value="CAK5088327.1"/>
    <property type="molecule type" value="Genomic_DNA"/>
</dbReference>